<keyword evidence="3" id="KW-1185">Reference proteome</keyword>
<accession>A0AA39NHE0</accession>
<evidence type="ECO:0000256" key="1">
    <source>
        <dbReference type="SAM" id="MobiDB-lite"/>
    </source>
</evidence>
<gene>
    <name evidence="2" type="ORF">IW261DRAFT_1427212</name>
</gene>
<evidence type="ECO:0000313" key="2">
    <source>
        <dbReference type="EMBL" id="KAK0465677.1"/>
    </source>
</evidence>
<sequence length="641" mass="70569">MESSRPVAFFALDVAPPPPLIIPLSATDIIVPWVTTAWSSEPLPRDLQPLANTLQHIKAARFKPYPADVPHSRSSSLSSASSPSPSPSPPLQHVDKGKGRQTPALPLRPPSPQPLDQGDEDSDTETGGGGGGDDEEELQDERVFRQPSRATVKRILIPQPKRIGSLGLKQLGVELNWSDDTYEHMVKHAEKIFPKYLRNDVCWKTEAVKISFQKRAQQHGKHLNTRQILREFAEPLRNYVDHWPLAQIAQRLCKKKAEKVRTEAVKRTATVVQEAVAPRPRVITVKKKKAGGTPGPTTAPLPPRRTSWQKAIGISSCQSIKKNINSEHACLKYPPPSPDTLSSLIIPPDPTLKPLLAGSSTVRAAEHDTTTSWDEDILYEVMRAAVNMLAVGILSDALCSGDTPSGQRVTEEGRKWKGGKNGDIGVVVDVRSLDDLNLAVSAAVSASAEGHPWKSGMNSMRGVVFSRMSSRSSSLLESRIRCDVRGENEAEFMGERGQGADLHHALRLERDSIDNHSGGYRNLLCTIARLPDDDHPEYTIRVYDPKYHFLGALHYNPRVPDRAQFLPDNPNHRATHVIRLVTEKKVPDSRVYFDFSIQRSLRTICRLAHLGLSNIGARAAPSESDSGNACFTGLGITENDA</sequence>
<dbReference type="AlphaFoldDB" id="A0AA39NHE0"/>
<organism evidence="2 3">
    <name type="scientific">Armillaria novae-zelandiae</name>
    <dbReference type="NCBI Taxonomy" id="153914"/>
    <lineage>
        <taxon>Eukaryota</taxon>
        <taxon>Fungi</taxon>
        <taxon>Dikarya</taxon>
        <taxon>Basidiomycota</taxon>
        <taxon>Agaricomycotina</taxon>
        <taxon>Agaricomycetes</taxon>
        <taxon>Agaricomycetidae</taxon>
        <taxon>Agaricales</taxon>
        <taxon>Marasmiineae</taxon>
        <taxon>Physalacriaceae</taxon>
        <taxon>Armillaria</taxon>
    </lineage>
</organism>
<reference evidence="2" key="1">
    <citation type="submission" date="2023-06" db="EMBL/GenBank/DDBJ databases">
        <authorList>
            <consortium name="Lawrence Berkeley National Laboratory"/>
            <person name="Ahrendt S."/>
            <person name="Sahu N."/>
            <person name="Indic B."/>
            <person name="Wong-Bajracharya J."/>
            <person name="Merenyi Z."/>
            <person name="Ke H.-M."/>
            <person name="Monk M."/>
            <person name="Kocsube S."/>
            <person name="Drula E."/>
            <person name="Lipzen A."/>
            <person name="Balint B."/>
            <person name="Henrissat B."/>
            <person name="Andreopoulos B."/>
            <person name="Martin F.M."/>
            <person name="Harder C.B."/>
            <person name="Rigling D."/>
            <person name="Ford K.L."/>
            <person name="Foster G.D."/>
            <person name="Pangilinan J."/>
            <person name="Papanicolaou A."/>
            <person name="Barry K."/>
            <person name="LaButti K."/>
            <person name="Viragh M."/>
            <person name="Koriabine M."/>
            <person name="Yan M."/>
            <person name="Riley R."/>
            <person name="Champramary S."/>
            <person name="Plett K.L."/>
            <person name="Tsai I.J."/>
            <person name="Slot J."/>
            <person name="Sipos G."/>
            <person name="Plett J."/>
            <person name="Nagy L.G."/>
            <person name="Grigoriev I.V."/>
        </authorList>
    </citation>
    <scope>NUCLEOTIDE SEQUENCE</scope>
    <source>
        <strain evidence="2">ICMP 16352</strain>
    </source>
</reference>
<name>A0AA39NHE0_9AGAR</name>
<evidence type="ECO:0000313" key="3">
    <source>
        <dbReference type="Proteomes" id="UP001175227"/>
    </source>
</evidence>
<dbReference type="EMBL" id="JAUEPR010000094">
    <property type="protein sequence ID" value="KAK0465677.1"/>
    <property type="molecule type" value="Genomic_DNA"/>
</dbReference>
<dbReference type="Proteomes" id="UP001175227">
    <property type="component" value="Unassembled WGS sequence"/>
</dbReference>
<protein>
    <submittedName>
        <fullName evidence="2">Uncharacterized protein</fullName>
    </submittedName>
</protein>
<feature type="region of interest" description="Disordered" evidence="1">
    <location>
        <begin position="65"/>
        <end position="145"/>
    </location>
</feature>
<proteinExistence type="predicted"/>
<comment type="caution">
    <text evidence="2">The sequence shown here is derived from an EMBL/GenBank/DDBJ whole genome shotgun (WGS) entry which is preliminary data.</text>
</comment>
<feature type="compositionally biased region" description="Low complexity" evidence="1">
    <location>
        <begin position="72"/>
        <end position="83"/>
    </location>
</feature>